<dbReference type="InterPro" id="IPR036465">
    <property type="entry name" value="vWFA_dom_sf"/>
</dbReference>
<dbReference type="Pfam" id="PF06213">
    <property type="entry name" value="CobT"/>
    <property type="match status" value="1"/>
</dbReference>
<dbReference type="RefSeq" id="WP_114435128.1">
    <property type="nucleotide sequence ID" value="NZ_QPJI01000016.1"/>
</dbReference>
<feature type="compositionally biased region" description="Acidic residues" evidence="1">
    <location>
        <begin position="224"/>
        <end position="234"/>
    </location>
</feature>
<sequence>MRKTGTDLISRSLPIVAAAYAKKFGIKIGIGGSEAFTDGNHIQLPSIPEDYPFKDALWGFLAHEASHVRFTDFDVESPNDYHHSLVNSIEDGRIEHEFIRVFPGSKETLDEALRLFVVQGHMEKPSGSEHPAQILSAYVLYWVRNQWRQQSILDDHFHAALRAMNETFPRDVVARLDRILSECPKLKGTSDVSNMVDRILKLFESDDCSEQPEDKQPENGEQPDAGESEGEGEDDQNKGSSADKPDQQDQGNQNSDTSDGSQSASDKGQADAPEGQGGSGSDPKSSDDQSSSSGGAGSHGRGPNPDGEDASERGAPTESASQTALPGKAGQEAEKKRNVQLVQEGTAEHGAQDVFDSIKAELQNVAKTNPNRHVMLPPEAVPAGSVQPAYASEIEGRARRTTIALRKQLMALVEANGKTQKRYLDQGHKVASNRLSGVPAGDFRVFRKERRKKKVNTAVHILLDASGSMNRMVSGTVSMGTRIQVANEASLAIAQALEAIPRVSVAVTAFRGLPQDAVYEMLQHNQTASACAGRFSVVASGGTPLAPALWHAARDLCNRREERKIVMVITDGKPAQPEQTHHVLSLMERSGYEVVAIGIGQDAEVVSNFIKDHCVIQTASDLKRKLFDIFRRKLAA</sequence>
<dbReference type="InterPro" id="IPR006538">
    <property type="entry name" value="CobT"/>
</dbReference>
<dbReference type="PANTHER" id="PTHR41248">
    <property type="entry name" value="NORD PROTEIN"/>
    <property type="match status" value="1"/>
</dbReference>
<dbReference type="Proteomes" id="UP000253647">
    <property type="component" value="Unassembled WGS sequence"/>
</dbReference>
<gene>
    <name evidence="3" type="ORF">DET61_11650</name>
</gene>
<reference evidence="3 4" key="1">
    <citation type="submission" date="2018-07" db="EMBL/GenBank/DDBJ databases">
        <title>Freshwater and sediment microbial communities from various areas in North America, analyzing microbe dynamics in response to fracking.</title>
        <authorList>
            <person name="Lamendella R."/>
        </authorList>
    </citation>
    <scope>NUCLEOTIDE SEQUENCE [LARGE SCALE GENOMIC DNA]</scope>
    <source>
        <strain evidence="3 4">105B</strain>
    </source>
</reference>
<evidence type="ECO:0000259" key="2">
    <source>
        <dbReference type="PROSITE" id="PS50234"/>
    </source>
</evidence>
<dbReference type="InterPro" id="IPR002035">
    <property type="entry name" value="VWF_A"/>
</dbReference>
<evidence type="ECO:0000313" key="3">
    <source>
        <dbReference type="EMBL" id="RCW64009.1"/>
    </source>
</evidence>
<dbReference type="EMBL" id="QPJI01000016">
    <property type="protein sequence ID" value="RCW64009.1"/>
    <property type="molecule type" value="Genomic_DNA"/>
</dbReference>
<dbReference type="Pfam" id="PF13519">
    <property type="entry name" value="VWA_2"/>
    <property type="match status" value="1"/>
</dbReference>
<dbReference type="PROSITE" id="PS50234">
    <property type="entry name" value="VWFA"/>
    <property type="match status" value="1"/>
</dbReference>
<dbReference type="InterPro" id="IPR051928">
    <property type="entry name" value="NorD/CobT"/>
</dbReference>
<dbReference type="PANTHER" id="PTHR41248:SF1">
    <property type="entry name" value="NORD PROTEIN"/>
    <property type="match status" value="1"/>
</dbReference>
<dbReference type="Gene3D" id="3.40.50.410">
    <property type="entry name" value="von Willebrand factor, type A domain"/>
    <property type="match status" value="1"/>
</dbReference>
<dbReference type="SMART" id="SM00327">
    <property type="entry name" value="VWA"/>
    <property type="match status" value="1"/>
</dbReference>
<organism evidence="3 4">
    <name type="scientific">Marinobacter nauticus</name>
    <name type="common">Marinobacter hydrocarbonoclasticus</name>
    <name type="synonym">Marinobacter aquaeolei</name>
    <dbReference type="NCBI Taxonomy" id="2743"/>
    <lineage>
        <taxon>Bacteria</taxon>
        <taxon>Pseudomonadati</taxon>
        <taxon>Pseudomonadota</taxon>
        <taxon>Gammaproteobacteria</taxon>
        <taxon>Pseudomonadales</taxon>
        <taxon>Marinobacteraceae</taxon>
        <taxon>Marinobacter</taxon>
    </lineage>
</organism>
<feature type="domain" description="VWFA" evidence="2">
    <location>
        <begin position="458"/>
        <end position="611"/>
    </location>
</feature>
<feature type="compositionally biased region" description="Basic and acidic residues" evidence="1">
    <location>
        <begin position="235"/>
        <end position="247"/>
    </location>
</feature>
<evidence type="ECO:0000256" key="1">
    <source>
        <dbReference type="SAM" id="MobiDB-lite"/>
    </source>
</evidence>
<evidence type="ECO:0000313" key="4">
    <source>
        <dbReference type="Proteomes" id="UP000253647"/>
    </source>
</evidence>
<dbReference type="GO" id="GO:0009236">
    <property type="term" value="P:cobalamin biosynthetic process"/>
    <property type="evidence" value="ECO:0007669"/>
    <property type="project" value="InterPro"/>
</dbReference>
<protein>
    <submittedName>
        <fullName evidence="3">von Willebrand factor type A domain-containing protein</fullName>
    </submittedName>
</protein>
<feature type="compositionally biased region" description="Polar residues" evidence="1">
    <location>
        <begin position="248"/>
        <end position="266"/>
    </location>
</feature>
<dbReference type="SUPFAM" id="SSF53300">
    <property type="entry name" value="vWA-like"/>
    <property type="match status" value="1"/>
</dbReference>
<comment type="caution">
    <text evidence="3">The sequence shown here is derived from an EMBL/GenBank/DDBJ whole genome shotgun (WGS) entry which is preliminary data.</text>
</comment>
<accession>A0A368X8G2</accession>
<name>A0A368X8G2_MARNT</name>
<proteinExistence type="predicted"/>
<feature type="region of interest" description="Disordered" evidence="1">
    <location>
        <begin position="204"/>
        <end position="337"/>
    </location>
</feature>
<dbReference type="AlphaFoldDB" id="A0A368X8G2"/>